<dbReference type="SFLD" id="SFLDG01168">
    <property type="entry name" value="Ferric_reductase_subgroup_(FRE"/>
    <property type="match status" value="1"/>
</dbReference>
<keyword evidence="10" id="KW-0325">Glycoprotein</keyword>
<comment type="similarity">
    <text evidence="2">Belongs to the ferric reductase (FRE) family.</text>
</comment>
<dbReference type="GO" id="GO:0000293">
    <property type="term" value="F:ferric-chelate reductase activity"/>
    <property type="evidence" value="ECO:0007669"/>
    <property type="project" value="UniProtKB-ARBA"/>
</dbReference>
<sequence length="576" mass="64973">MSWPYQFLDLTSAEKQERRLALDRYAALAQLSALLPVVVFLLLRVGSWVVGRLSSRGVAYDAVPNSPAAKHEEARMSASLSARARRLVWWLTDDFVLFRQNWGRRDQLLFGAAWTLWLLFLCVHGTGNDYFHLTKRFGAIAAAQFPVQYLLALKYLNPVAFAFRSSHEEVNRWHRALGRIIYILLCLHGMFYLNYYVQSGVLTQRLLSSLVVILGVSSLFGMTLLNTTALSMVRQYSYRVFFITHLLVALALPPAIFFHVRHARVYMIESLVFFILDLALRKMHTAMAEATLELIPGTNLIKIVSKVPQRFAARFDFPGSHVYLSIPAASRPISNRASPSHMLYEFLFNPFTVASINEETHELTLVARQLKGPMTQTLGSLANSWASGTKIPLTIEGPYGISRYFPSFARTQTDRVLLVAGGVGATFIVPIYQQIIGENPAAHVDMIWAVREAGEATWTSSGLQKTVLDDERIQLFLTGNVFDSDAGTGSSSAVNGEIELENIRSDRRRSKRSPGNDHKRPDLQQVVNRVFRQGHADRVAVLVCGPDSMARELRQYVGVWVKKGRNVYFHNENFSW</sequence>
<dbReference type="SUPFAM" id="SSF52343">
    <property type="entry name" value="Ferredoxin reductase-like, C-terminal NADP-linked domain"/>
    <property type="match status" value="1"/>
</dbReference>
<dbReference type="AlphaFoldDB" id="A0A9Q0AWA0"/>
<keyword evidence="3" id="KW-0813">Transport</keyword>
<feature type="transmembrane region" description="Helical" evidence="11">
    <location>
        <begin position="108"/>
        <end position="126"/>
    </location>
</feature>
<dbReference type="GO" id="GO:0006826">
    <property type="term" value="P:iron ion transport"/>
    <property type="evidence" value="ECO:0007669"/>
    <property type="project" value="TreeGrafter"/>
</dbReference>
<dbReference type="PANTHER" id="PTHR32361">
    <property type="entry name" value="FERRIC/CUPRIC REDUCTASE TRANSMEMBRANE COMPONENT"/>
    <property type="match status" value="1"/>
</dbReference>
<keyword evidence="5" id="KW-0249">Electron transport</keyword>
<evidence type="ECO:0000256" key="9">
    <source>
        <dbReference type="ARBA" id="ARBA00023136"/>
    </source>
</evidence>
<dbReference type="GO" id="GO:0015677">
    <property type="term" value="P:copper ion import"/>
    <property type="evidence" value="ECO:0007669"/>
    <property type="project" value="TreeGrafter"/>
</dbReference>
<dbReference type="InterPro" id="IPR013121">
    <property type="entry name" value="Fe_red_NAD-bd_6"/>
</dbReference>
<evidence type="ECO:0000256" key="7">
    <source>
        <dbReference type="ARBA" id="ARBA00023002"/>
    </source>
</evidence>
<dbReference type="PROSITE" id="PS51384">
    <property type="entry name" value="FAD_FR"/>
    <property type="match status" value="1"/>
</dbReference>
<dbReference type="InterPro" id="IPR013112">
    <property type="entry name" value="FAD-bd_8"/>
</dbReference>
<feature type="transmembrane region" description="Helical" evidence="11">
    <location>
        <begin position="176"/>
        <end position="195"/>
    </location>
</feature>
<dbReference type="InterPro" id="IPR013130">
    <property type="entry name" value="Fe3_Rdtase_TM_dom"/>
</dbReference>
<feature type="transmembrane region" description="Helical" evidence="11">
    <location>
        <begin position="207"/>
        <end position="226"/>
    </location>
</feature>
<dbReference type="Pfam" id="PF08022">
    <property type="entry name" value="FAD_binding_8"/>
    <property type="match status" value="1"/>
</dbReference>
<dbReference type="Gene3D" id="3.40.50.80">
    <property type="entry name" value="Nucleotide-binding domain of ferredoxin-NADP reductase (FNR) module"/>
    <property type="match status" value="1"/>
</dbReference>
<evidence type="ECO:0000313" key="13">
    <source>
        <dbReference type="EMBL" id="KAI1881627.1"/>
    </source>
</evidence>
<evidence type="ECO:0000313" key="14">
    <source>
        <dbReference type="Proteomes" id="UP000829685"/>
    </source>
</evidence>
<dbReference type="Proteomes" id="UP000829685">
    <property type="component" value="Unassembled WGS sequence"/>
</dbReference>
<dbReference type="SFLD" id="SFLDS00052">
    <property type="entry name" value="Ferric_Reductase_Domain"/>
    <property type="match status" value="1"/>
</dbReference>
<keyword evidence="4 11" id="KW-0812">Transmembrane</keyword>
<evidence type="ECO:0000256" key="3">
    <source>
        <dbReference type="ARBA" id="ARBA00022448"/>
    </source>
</evidence>
<dbReference type="InterPro" id="IPR051410">
    <property type="entry name" value="Ferric/Cupric_Reductase"/>
</dbReference>
<evidence type="ECO:0000256" key="6">
    <source>
        <dbReference type="ARBA" id="ARBA00022989"/>
    </source>
</evidence>
<dbReference type="InterPro" id="IPR017927">
    <property type="entry name" value="FAD-bd_FR_type"/>
</dbReference>
<evidence type="ECO:0000256" key="1">
    <source>
        <dbReference type="ARBA" id="ARBA00004141"/>
    </source>
</evidence>
<comment type="caution">
    <text evidence="13">The sequence shown here is derived from an EMBL/GenBank/DDBJ whole genome shotgun (WGS) entry which is preliminary data.</text>
</comment>
<evidence type="ECO:0000259" key="12">
    <source>
        <dbReference type="PROSITE" id="PS51384"/>
    </source>
</evidence>
<feature type="domain" description="FAD-binding FR-type" evidence="12">
    <location>
        <begin position="281"/>
        <end position="405"/>
    </location>
</feature>
<protein>
    <recommendedName>
        <fullName evidence="12">FAD-binding FR-type domain-containing protein</fullName>
    </recommendedName>
</protein>
<feature type="transmembrane region" description="Helical" evidence="11">
    <location>
        <begin position="25"/>
        <end position="46"/>
    </location>
</feature>
<evidence type="ECO:0000256" key="11">
    <source>
        <dbReference type="SAM" id="Phobius"/>
    </source>
</evidence>
<comment type="subcellular location">
    <subcellularLocation>
        <location evidence="1">Membrane</location>
        <topology evidence="1">Multi-pass membrane protein</topology>
    </subcellularLocation>
</comment>
<dbReference type="PANTHER" id="PTHR32361:SF9">
    <property type="entry name" value="FERRIC REDUCTASE TRANSMEMBRANE COMPONENT 3-RELATED"/>
    <property type="match status" value="1"/>
</dbReference>
<keyword evidence="9 11" id="KW-0472">Membrane</keyword>
<feature type="transmembrane region" description="Helical" evidence="11">
    <location>
        <begin position="238"/>
        <end position="257"/>
    </location>
</feature>
<reference evidence="13" key="1">
    <citation type="submission" date="2021-03" db="EMBL/GenBank/DDBJ databases">
        <title>Revisited historic fungal species revealed as producer of novel bioactive compounds through whole genome sequencing and comparative genomics.</title>
        <authorList>
            <person name="Vignolle G.A."/>
            <person name="Hochenegger N."/>
            <person name="Mach R.L."/>
            <person name="Mach-Aigner A.R."/>
            <person name="Javad Rahimi M."/>
            <person name="Salim K.A."/>
            <person name="Chan C.M."/>
            <person name="Lim L.B.L."/>
            <person name="Cai F."/>
            <person name="Druzhinina I.S."/>
            <person name="U'Ren J.M."/>
            <person name="Derntl C."/>
        </authorList>
    </citation>
    <scope>NUCLEOTIDE SEQUENCE</scope>
    <source>
        <strain evidence="13">TUCIM 5799</strain>
    </source>
</reference>
<dbReference type="GO" id="GO:0006879">
    <property type="term" value="P:intracellular iron ion homeostasis"/>
    <property type="evidence" value="ECO:0007669"/>
    <property type="project" value="TreeGrafter"/>
</dbReference>
<keyword evidence="6 11" id="KW-1133">Transmembrane helix</keyword>
<accession>A0A9Q0AWA0</accession>
<dbReference type="EMBL" id="JAFIMR010000001">
    <property type="protein sequence ID" value="KAI1881627.1"/>
    <property type="molecule type" value="Genomic_DNA"/>
</dbReference>
<keyword evidence="7" id="KW-0560">Oxidoreductase</keyword>
<keyword evidence="8" id="KW-0406">Ion transport</keyword>
<dbReference type="Pfam" id="PF01794">
    <property type="entry name" value="Ferric_reduct"/>
    <property type="match status" value="1"/>
</dbReference>
<dbReference type="InterPro" id="IPR039261">
    <property type="entry name" value="FNR_nucleotide-bd"/>
</dbReference>
<evidence type="ECO:0000256" key="8">
    <source>
        <dbReference type="ARBA" id="ARBA00023065"/>
    </source>
</evidence>
<evidence type="ECO:0000256" key="2">
    <source>
        <dbReference type="ARBA" id="ARBA00006278"/>
    </source>
</evidence>
<name>A0A9Q0AWA0_9PEZI</name>
<dbReference type="GO" id="GO:0005886">
    <property type="term" value="C:plasma membrane"/>
    <property type="evidence" value="ECO:0007669"/>
    <property type="project" value="TreeGrafter"/>
</dbReference>
<organism evidence="13 14">
    <name type="scientific">Neoarthrinium moseri</name>
    <dbReference type="NCBI Taxonomy" id="1658444"/>
    <lineage>
        <taxon>Eukaryota</taxon>
        <taxon>Fungi</taxon>
        <taxon>Dikarya</taxon>
        <taxon>Ascomycota</taxon>
        <taxon>Pezizomycotina</taxon>
        <taxon>Sordariomycetes</taxon>
        <taxon>Xylariomycetidae</taxon>
        <taxon>Amphisphaeriales</taxon>
        <taxon>Apiosporaceae</taxon>
        <taxon>Neoarthrinium</taxon>
    </lineage>
</organism>
<evidence type="ECO:0000256" key="4">
    <source>
        <dbReference type="ARBA" id="ARBA00022692"/>
    </source>
</evidence>
<gene>
    <name evidence="13" type="ORF">JX265_000453</name>
</gene>
<evidence type="ECO:0000256" key="5">
    <source>
        <dbReference type="ARBA" id="ARBA00022982"/>
    </source>
</evidence>
<dbReference type="CDD" id="cd06186">
    <property type="entry name" value="NOX_Duox_like_FAD_NADP"/>
    <property type="match status" value="1"/>
</dbReference>
<feature type="transmembrane region" description="Helical" evidence="11">
    <location>
        <begin position="138"/>
        <end position="156"/>
    </location>
</feature>
<keyword evidence="14" id="KW-1185">Reference proteome</keyword>
<proteinExistence type="inferred from homology"/>
<evidence type="ECO:0000256" key="10">
    <source>
        <dbReference type="ARBA" id="ARBA00023180"/>
    </source>
</evidence>
<dbReference type="Pfam" id="PF08030">
    <property type="entry name" value="NAD_binding_6"/>
    <property type="match status" value="1"/>
</dbReference>